<feature type="region of interest" description="Disordered" evidence="7">
    <location>
        <begin position="1"/>
        <end position="127"/>
    </location>
</feature>
<evidence type="ECO:0000256" key="6">
    <source>
        <dbReference type="RuleBase" id="RU363132"/>
    </source>
</evidence>
<dbReference type="Pfam" id="PF02453">
    <property type="entry name" value="Reticulon"/>
    <property type="match status" value="1"/>
</dbReference>
<evidence type="ECO:0000256" key="7">
    <source>
        <dbReference type="SAM" id="MobiDB-lite"/>
    </source>
</evidence>
<comment type="caution">
    <text evidence="9">The sequence shown here is derived from an EMBL/GenBank/DDBJ whole genome shotgun (WGS) entry which is preliminary data.</text>
</comment>
<feature type="transmembrane region" description="Helical" evidence="6">
    <location>
        <begin position="220"/>
        <end position="236"/>
    </location>
</feature>
<evidence type="ECO:0000256" key="2">
    <source>
        <dbReference type="ARBA" id="ARBA00022692"/>
    </source>
</evidence>
<feature type="compositionally biased region" description="Acidic residues" evidence="7">
    <location>
        <begin position="112"/>
        <end position="125"/>
    </location>
</feature>
<dbReference type="InterPro" id="IPR044647">
    <property type="entry name" value="RTNLB17/18/21"/>
</dbReference>
<dbReference type="PROSITE" id="PS50845">
    <property type="entry name" value="RETICULON"/>
    <property type="match status" value="1"/>
</dbReference>
<keyword evidence="3 6" id="KW-0256">Endoplasmic reticulum</keyword>
<protein>
    <recommendedName>
        <fullName evidence="6">Reticulon-like protein</fullName>
    </recommendedName>
</protein>
<dbReference type="GO" id="GO:0005789">
    <property type="term" value="C:endoplasmic reticulum membrane"/>
    <property type="evidence" value="ECO:0007669"/>
    <property type="project" value="UniProtKB-SubCell"/>
</dbReference>
<proteinExistence type="predicted"/>
<evidence type="ECO:0000256" key="1">
    <source>
        <dbReference type="ARBA" id="ARBA00004477"/>
    </source>
</evidence>
<dbReference type="InterPro" id="IPR003388">
    <property type="entry name" value="Reticulon"/>
</dbReference>
<feature type="transmembrane region" description="Helical" evidence="6">
    <location>
        <begin position="242"/>
        <end position="261"/>
    </location>
</feature>
<feature type="domain" description="Reticulon" evidence="8">
    <location>
        <begin position="207"/>
        <end position="370"/>
    </location>
</feature>
<feature type="region of interest" description="Disordered" evidence="7">
    <location>
        <begin position="447"/>
        <end position="477"/>
    </location>
</feature>
<evidence type="ECO:0000256" key="3">
    <source>
        <dbReference type="ARBA" id="ARBA00022824"/>
    </source>
</evidence>
<dbReference type="PANTHER" id="PTHR46626">
    <property type="entry name" value="RETICULON-LIKE PROTEIN B17"/>
    <property type="match status" value="1"/>
</dbReference>
<reference evidence="9" key="1">
    <citation type="submission" date="2021-03" db="EMBL/GenBank/DDBJ databases">
        <authorList>
            <person name="Li Z."/>
            <person name="Yang C."/>
        </authorList>
    </citation>
    <scope>NUCLEOTIDE SEQUENCE</scope>
    <source>
        <strain evidence="9">Dzin_1.0</strain>
        <tissue evidence="9">Leaf</tissue>
    </source>
</reference>
<feature type="transmembrane region" description="Helical" evidence="6">
    <location>
        <begin position="381"/>
        <end position="407"/>
    </location>
</feature>
<feature type="compositionally biased region" description="Basic residues" evidence="7">
    <location>
        <begin position="1"/>
        <end position="10"/>
    </location>
</feature>
<keyword evidence="4 6" id="KW-1133">Transmembrane helix</keyword>
<evidence type="ECO:0000259" key="8">
    <source>
        <dbReference type="PROSITE" id="PS50845"/>
    </source>
</evidence>
<keyword evidence="2 6" id="KW-0812">Transmembrane</keyword>
<comment type="subcellular location">
    <subcellularLocation>
        <location evidence="1 6">Endoplasmic reticulum membrane</location>
        <topology evidence="1 6">Multi-pass membrane protein</topology>
    </subcellularLocation>
</comment>
<dbReference type="PANTHER" id="PTHR46626:SF1">
    <property type="entry name" value="RETICULON-LIKE PROTEIN B21"/>
    <property type="match status" value="1"/>
</dbReference>
<dbReference type="AlphaFoldDB" id="A0A9D5DFG2"/>
<accession>A0A9D5DFG2</accession>
<dbReference type="EMBL" id="JAGGNH010000001">
    <property type="protein sequence ID" value="KAJ0989545.1"/>
    <property type="molecule type" value="Genomic_DNA"/>
</dbReference>
<dbReference type="OrthoDB" id="567788at2759"/>
<feature type="compositionally biased region" description="Basic and acidic residues" evidence="7">
    <location>
        <begin position="43"/>
        <end position="57"/>
    </location>
</feature>
<dbReference type="Proteomes" id="UP001085076">
    <property type="component" value="Miscellaneous, Linkage group lg01"/>
</dbReference>
<sequence>MQGSTRRRATTRNGLGSGSVWETRMKMDQVKGGIKVFNASESHNADGNDNRDEEGMRVYRRLVRNQSDPSSMERRKRRSWKQPDVNENNQVDLKRSVSELSNSPKVLNAGDKEEDNDDVQEEKEVEVDKEMDLVVEEAKNEIFETPEVPESTEKMPIDLRGLHPDPVKPPSQASNANLPESFEVEEEELLYHQCESKLGDQNRVQSIVDLVMWRDVSKSAFVFGFGTFFLLSSSYAKDLDFSLISAISYLGLVYLALIFVYKSILHRGLGMDESCTMVIGEEEAIWIVRFLLPYINEVLLKIKALFSGDPATTMKLAVLLFVMARCGNSITIWTLSKLVFFGVFTIPKLCSSSSFQLARYGKFWLARVRDGWESCTHKKAVAAAIFTVLWNLSSTVARIWGVFMLLVGMKLYQQCVVAEEWNGEEVEVVAESGGVQVEDSKAVNGLKMGPALGSGPRSYRHKSGPGGERKLKKDCKV</sequence>
<evidence type="ECO:0000256" key="4">
    <source>
        <dbReference type="ARBA" id="ARBA00022989"/>
    </source>
</evidence>
<feature type="compositionally biased region" description="Basic and acidic residues" evidence="7">
    <location>
        <begin position="467"/>
        <end position="477"/>
    </location>
</feature>
<keyword evidence="10" id="KW-1185">Reference proteome</keyword>
<evidence type="ECO:0000256" key="5">
    <source>
        <dbReference type="ARBA" id="ARBA00023136"/>
    </source>
</evidence>
<evidence type="ECO:0000313" key="10">
    <source>
        <dbReference type="Proteomes" id="UP001085076"/>
    </source>
</evidence>
<organism evidence="9 10">
    <name type="scientific">Dioscorea zingiberensis</name>
    <dbReference type="NCBI Taxonomy" id="325984"/>
    <lineage>
        <taxon>Eukaryota</taxon>
        <taxon>Viridiplantae</taxon>
        <taxon>Streptophyta</taxon>
        <taxon>Embryophyta</taxon>
        <taxon>Tracheophyta</taxon>
        <taxon>Spermatophyta</taxon>
        <taxon>Magnoliopsida</taxon>
        <taxon>Liliopsida</taxon>
        <taxon>Dioscoreales</taxon>
        <taxon>Dioscoreaceae</taxon>
        <taxon>Dioscorea</taxon>
    </lineage>
</organism>
<reference evidence="9" key="2">
    <citation type="journal article" date="2022" name="Hortic Res">
        <title>The genome of Dioscorea zingiberensis sheds light on the biosynthesis, origin and evolution of the medicinally important diosgenin saponins.</title>
        <authorList>
            <person name="Li Y."/>
            <person name="Tan C."/>
            <person name="Li Z."/>
            <person name="Guo J."/>
            <person name="Li S."/>
            <person name="Chen X."/>
            <person name="Wang C."/>
            <person name="Dai X."/>
            <person name="Yang H."/>
            <person name="Song W."/>
            <person name="Hou L."/>
            <person name="Xu J."/>
            <person name="Tong Z."/>
            <person name="Xu A."/>
            <person name="Yuan X."/>
            <person name="Wang W."/>
            <person name="Yang Q."/>
            <person name="Chen L."/>
            <person name="Sun Z."/>
            <person name="Wang K."/>
            <person name="Pan B."/>
            <person name="Chen J."/>
            <person name="Bao Y."/>
            <person name="Liu F."/>
            <person name="Qi X."/>
            <person name="Gang D.R."/>
            <person name="Wen J."/>
            <person name="Li J."/>
        </authorList>
    </citation>
    <scope>NUCLEOTIDE SEQUENCE</scope>
    <source>
        <strain evidence="9">Dzin_1.0</strain>
    </source>
</reference>
<name>A0A9D5DFG2_9LILI</name>
<keyword evidence="5 6" id="KW-0472">Membrane</keyword>
<evidence type="ECO:0000313" key="9">
    <source>
        <dbReference type="EMBL" id="KAJ0989545.1"/>
    </source>
</evidence>
<gene>
    <name evidence="9" type="ORF">J5N97_007901</name>
</gene>
<feature type="transmembrane region" description="Helical" evidence="6">
    <location>
        <begin position="339"/>
        <end position="360"/>
    </location>
</feature>